<dbReference type="EMBL" id="BMJD01000049">
    <property type="protein sequence ID" value="GGB58472.1"/>
    <property type="molecule type" value="Genomic_DNA"/>
</dbReference>
<sequence>MTLTFPNLKKLEQRRRYTGHEVKKQLEIAGFKDVQEIKLWETRKKYTSKTDLLKEIKSRKGRSILFELSDAELEELISHIDGKLSNDEVIEEKDRWSIWRANK</sequence>
<reference evidence="1" key="1">
    <citation type="journal article" date="2014" name="Int. J. Syst. Evol. Microbiol.">
        <title>Complete genome sequence of Corynebacterium casei LMG S-19264T (=DSM 44701T), isolated from a smear-ripened cheese.</title>
        <authorList>
            <consortium name="US DOE Joint Genome Institute (JGI-PGF)"/>
            <person name="Walter F."/>
            <person name="Albersmeier A."/>
            <person name="Kalinowski J."/>
            <person name="Ruckert C."/>
        </authorList>
    </citation>
    <scope>NUCLEOTIDE SEQUENCE</scope>
    <source>
        <strain evidence="1">CGMCC 1.15454</strain>
    </source>
</reference>
<dbReference type="RefSeq" id="WP_188725759.1">
    <property type="nucleotide sequence ID" value="NZ_BMJD01000049.1"/>
</dbReference>
<dbReference type="AlphaFoldDB" id="A0A9W5U137"/>
<name>A0A9W5U137_9BACI</name>
<organism evidence="1 2">
    <name type="scientific">Lentibacillus populi</name>
    <dbReference type="NCBI Taxonomy" id="1827502"/>
    <lineage>
        <taxon>Bacteria</taxon>
        <taxon>Bacillati</taxon>
        <taxon>Bacillota</taxon>
        <taxon>Bacilli</taxon>
        <taxon>Bacillales</taxon>
        <taxon>Bacillaceae</taxon>
        <taxon>Lentibacillus</taxon>
    </lineage>
</organism>
<protein>
    <submittedName>
        <fullName evidence="1">Uncharacterized protein</fullName>
    </submittedName>
</protein>
<proteinExistence type="predicted"/>
<evidence type="ECO:0000313" key="2">
    <source>
        <dbReference type="Proteomes" id="UP000621492"/>
    </source>
</evidence>
<keyword evidence="2" id="KW-1185">Reference proteome</keyword>
<reference evidence="1" key="2">
    <citation type="submission" date="2020-09" db="EMBL/GenBank/DDBJ databases">
        <authorList>
            <person name="Sun Q."/>
            <person name="Zhou Y."/>
        </authorList>
    </citation>
    <scope>NUCLEOTIDE SEQUENCE</scope>
    <source>
        <strain evidence="1">CGMCC 1.15454</strain>
    </source>
</reference>
<dbReference type="Proteomes" id="UP000621492">
    <property type="component" value="Unassembled WGS sequence"/>
</dbReference>
<comment type="caution">
    <text evidence="1">The sequence shown here is derived from an EMBL/GenBank/DDBJ whole genome shotgun (WGS) entry which is preliminary data.</text>
</comment>
<evidence type="ECO:0000313" key="1">
    <source>
        <dbReference type="EMBL" id="GGB58472.1"/>
    </source>
</evidence>
<gene>
    <name evidence="1" type="ORF">GCM10011409_39940</name>
</gene>
<accession>A0A9W5U137</accession>